<accession>A0AAX6DII1</accession>
<comment type="caution">
    <text evidence="2">The sequence shown here is derived from an EMBL/GenBank/DDBJ whole genome shotgun (WGS) entry which is preliminary data.</text>
</comment>
<evidence type="ECO:0000313" key="2">
    <source>
        <dbReference type="EMBL" id="KAJ6791612.1"/>
    </source>
</evidence>
<keyword evidence="1" id="KW-0472">Membrane</keyword>
<keyword evidence="3" id="KW-1185">Reference proteome</keyword>
<keyword evidence="1" id="KW-0812">Transmembrane</keyword>
<evidence type="ECO:0000313" key="3">
    <source>
        <dbReference type="Proteomes" id="UP001140949"/>
    </source>
</evidence>
<sequence>MRAAIKEKFPGILNIVTRVLKEKFGEAVKDIRQVSDDLQSTATRVEVGTTALELIIVCQTIMRAAIKEKFPGILNIVFTSYFPIAWSNYRTWAFTWFRLEGGYYTIQIMIVILHFKS</sequence>
<name>A0AAX6DII1_IRIPA</name>
<reference evidence="2" key="1">
    <citation type="journal article" date="2023" name="GigaByte">
        <title>Genome assembly of the bearded iris, Iris pallida Lam.</title>
        <authorList>
            <person name="Bruccoleri R.E."/>
            <person name="Oakeley E.J."/>
            <person name="Faust A.M.E."/>
            <person name="Altorfer M."/>
            <person name="Dessus-Babus S."/>
            <person name="Burckhardt D."/>
            <person name="Oertli M."/>
            <person name="Naumann U."/>
            <person name="Petersen F."/>
            <person name="Wong J."/>
        </authorList>
    </citation>
    <scope>NUCLEOTIDE SEQUENCE</scope>
    <source>
        <strain evidence="2">GSM-AAB239-AS_SAM_17_03QT</strain>
    </source>
</reference>
<protein>
    <submittedName>
        <fullName evidence="2">NifU-like protein 1, chloroplastic</fullName>
    </submittedName>
</protein>
<gene>
    <name evidence="2" type="ORF">M6B38_243230</name>
</gene>
<feature type="transmembrane region" description="Helical" evidence="1">
    <location>
        <begin position="72"/>
        <end position="89"/>
    </location>
</feature>
<evidence type="ECO:0000256" key="1">
    <source>
        <dbReference type="SAM" id="Phobius"/>
    </source>
</evidence>
<dbReference type="AlphaFoldDB" id="A0AAX6DII1"/>
<proteinExistence type="predicted"/>
<keyword evidence="1" id="KW-1133">Transmembrane helix</keyword>
<dbReference type="EMBL" id="JANAVB010044219">
    <property type="protein sequence ID" value="KAJ6791612.1"/>
    <property type="molecule type" value="Genomic_DNA"/>
</dbReference>
<dbReference type="Proteomes" id="UP001140949">
    <property type="component" value="Unassembled WGS sequence"/>
</dbReference>
<reference evidence="2" key="2">
    <citation type="submission" date="2023-04" db="EMBL/GenBank/DDBJ databases">
        <authorList>
            <person name="Bruccoleri R.E."/>
            <person name="Oakeley E.J."/>
            <person name="Faust A.-M."/>
            <person name="Dessus-Babus S."/>
            <person name="Altorfer M."/>
            <person name="Burckhardt D."/>
            <person name="Oertli M."/>
            <person name="Naumann U."/>
            <person name="Petersen F."/>
            <person name="Wong J."/>
        </authorList>
    </citation>
    <scope>NUCLEOTIDE SEQUENCE</scope>
    <source>
        <strain evidence="2">GSM-AAB239-AS_SAM_17_03QT</strain>
        <tissue evidence="2">Leaf</tissue>
    </source>
</reference>
<organism evidence="2 3">
    <name type="scientific">Iris pallida</name>
    <name type="common">Sweet iris</name>
    <dbReference type="NCBI Taxonomy" id="29817"/>
    <lineage>
        <taxon>Eukaryota</taxon>
        <taxon>Viridiplantae</taxon>
        <taxon>Streptophyta</taxon>
        <taxon>Embryophyta</taxon>
        <taxon>Tracheophyta</taxon>
        <taxon>Spermatophyta</taxon>
        <taxon>Magnoliopsida</taxon>
        <taxon>Liliopsida</taxon>
        <taxon>Asparagales</taxon>
        <taxon>Iridaceae</taxon>
        <taxon>Iridoideae</taxon>
        <taxon>Irideae</taxon>
        <taxon>Iris</taxon>
    </lineage>
</organism>